<reference evidence="3" key="1">
    <citation type="journal article" date="2005" name="Nature">
        <title>The map-based sequence of the rice genome.</title>
        <authorList>
            <consortium name="International rice genome sequencing project (IRGSP)"/>
            <person name="Matsumoto T."/>
            <person name="Wu J."/>
            <person name="Kanamori H."/>
            <person name="Katayose Y."/>
            <person name="Fujisawa M."/>
            <person name="Namiki N."/>
            <person name="Mizuno H."/>
            <person name="Yamamoto K."/>
            <person name="Antonio B.A."/>
            <person name="Baba T."/>
            <person name="Sakata K."/>
            <person name="Nagamura Y."/>
            <person name="Aoki H."/>
            <person name="Arikawa K."/>
            <person name="Arita K."/>
            <person name="Bito T."/>
            <person name="Chiden Y."/>
            <person name="Fujitsuka N."/>
            <person name="Fukunaka R."/>
            <person name="Hamada M."/>
            <person name="Harada C."/>
            <person name="Hayashi A."/>
            <person name="Hijishita S."/>
            <person name="Honda M."/>
            <person name="Hosokawa S."/>
            <person name="Ichikawa Y."/>
            <person name="Idonuma A."/>
            <person name="Iijima M."/>
            <person name="Ikeda M."/>
            <person name="Ikeno M."/>
            <person name="Ito K."/>
            <person name="Ito S."/>
            <person name="Ito T."/>
            <person name="Ito Y."/>
            <person name="Ito Y."/>
            <person name="Iwabuchi A."/>
            <person name="Kamiya K."/>
            <person name="Karasawa W."/>
            <person name="Kurita K."/>
            <person name="Katagiri S."/>
            <person name="Kikuta A."/>
            <person name="Kobayashi H."/>
            <person name="Kobayashi N."/>
            <person name="Machita K."/>
            <person name="Maehara T."/>
            <person name="Masukawa M."/>
            <person name="Mizubayashi T."/>
            <person name="Mukai Y."/>
            <person name="Nagasaki H."/>
            <person name="Nagata Y."/>
            <person name="Naito S."/>
            <person name="Nakashima M."/>
            <person name="Nakama Y."/>
            <person name="Nakamichi Y."/>
            <person name="Nakamura M."/>
            <person name="Meguro A."/>
            <person name="Negishi M."/>
            <person name="Ohta I."/>
            <person name="Ohta T."/>
            <person name="Okamoto M."/>
            <person name="Ono N."/>
            <person name="Saji S."/>
            <person name="Sakaguchi M."/>
            <person name="Sakai K."/>
            <person name="Shibata M."/>
            <person name="Shimokawa T."/>
            <person name="Song J."/>
            <person name="Takazaki Y."/>
            <person name="Terasawa K."/>
            <person name="Tsugane M."/>
            <person name="Tsuji K."/>
            <person name="Ueda S."/>
            <person name="Waki K."/>
            <person name="Yamagata H."/>
            <person name="Yamamoto M."/>
            <person name="Yamamoto S."/>
            <person name="Yamane H."/>
            <person name="Yoshiki S."/>
            <person name="Yoshihara R."/>
            <person name="Yukawa K."/>
            <person name="Zhong H."/>
            <person name="Yano M."/>
            <person name="Yuan Q."/>
            <person name="Ouyang S."/>
            <person name="Liu J."/>
            <person name="Jones K.M."/>
            <person name="Gansberger K."/>
            <person name="Moffat K."/>
            <person name="Hill J."/>
            <person name="Bera J."/>
            <person name="Fadrosh D."/>
            <person name="Jin S."/>
            <person name="Johri S."/>
            <person name="Kim M."/>
            <person name="Overton L."/>
            <person name="Reardon M."/>
            <person name="Tsitrin T."/>
            <person name="Vuong H."/>
            <person name="Weaver B."/>
            <person name="Ciecko A."/>
            <person name="Tallon L."/>
            <person name="Jackson J."/>
            <person name="Pai G."/>
            <person name="Aken S.V."/>
            <person name="Utterback T."/>
            <person name="Reidmuller S."/>
            <person name="Feldblyum T."/>
            <person name="Hsiao J."/>
            <person name="Zismann V."/>
            <person name="Iobst S."/>
            <person name="de Vazeille A.R."/>
            <person name="Buell C.R."/>
            <person name="Ying K."/>
            <person name="Li Y."/>
            <person name="Lu T."/>
            <person name="Huang Y."/>
            <person name="Zhao Q."/>
            <person name="Feng Q."/>
            <person name="Zhang L."/>
            <person name="Zhu J."/>
            <person name="Weng Q."/>
            <person name="Mu J."/>
            <person name="Lu Y."/>
            <person name="Fan D."/>
            <person name="Liu Y."/>
            <person name="Guan J."/>
            <person name="Zhang Y."/>
            <person name="Yu S."/>
            <person name="Liu X."/>
            <person name="Zhang Y."/>
            <person name="Hong G."/>
            <person name="Han B."/>
            <person name="Choisne N."/>
            <person name="Demange N."/>
            <person name="Orjeda G."/>
            <person name="Samain S."/>
            <person name="Cattolico L."/>
            <person name="Pelletier E."/>
            <person name="Couloux A."/>
            <person name="Segurens B."/>
            <person name="Wincker P."/>
            <person name="D'Hont A."/>
            <person name="Scarpelli C."/>
            <person name="Weissenbach J."/>
            <person name="Salanoubat M."/>
            <person name="Quetier F."/>
            <person name="Yu Y."/>
            <person name="Kim H.R."/>
            <person name="Rambo T."/>
            <person name="Currie J."/>
            <person name="Collura K."/>
            <person name="Luo M."/>
            <person name="Yang T."/>
            <person name="Ammiraju J.S.S."/>
            <person name="Engler F."/>
            <person name="Soderlund C."/>
            <person name="Wing R.A."/>
            <person name="Palmer L.E."/>
            <person name="de la Bastide M."/>
            <person name="Spiegel L."/>
            <person name="Nascimento L."/>
            <person name="Zutavern T."/>
            <person name="O'Shaughnessy A."/>
            <person name="Dike S."/>
            <person name="Dedhia N."/>
            <person name="Preston R."/>
            <person name="Balija V."/>
            <person name="McCombie W.R."/>
            <person name="Chow T."/>
            <person name="Chen H."/>
            <person name="Chung M."/>
            <person name="Chen C."/>
            <person name="Shaw J."/>
            <person name="Wu H."/>
            <person name="Hsiao K."/>
            <person name="Chao Y."/>
            <person name="Chu M."/>
            <person name="Cheng C."/>
            <person name="Hour A."/>
            <person name="Lee P."/>
            <person name="Lin S."/>
            <person name="Lin Y."/>
            <person name="Liou J."/>
            <person name="Liu S."/>
            <person name="Hsing Y."/>
            <person name="Raghuvanshi S."/>
            <person name="Mohanty A."/>
            <person name="Bharti A.K."/>
            <person name="Gaur A."/>
            <person name="Gupta V."/>
            <person name="Kumar D."/>
            <person name="Ravi V."/>
            <person name="Vij S."/>
            <person name="Kapur A."/>
            <person name="Khurana P."/>
            <person name="Khurana P."/>
            <person name="Khurana J.P."/>
            <person name="Tyagi A.K."/>
            <person name="Gaikwad K."/>
            <person name="Singh A."/>
            <person name="Dalal V."/>
            <person name="Srivastava S."/>
            <person name="Dixit A."/>
            <person name="Pal A.K."/>
            <person name="Ghazi I.A."/>
            <person name="Yadav M."/>
            <person name="Pandit A."/>
            <person name="Bhargava A."/>
            <person name="Sureshbabu K."/>
            <person name="Batra K."/>
            <person name="Sharma T.R."/>
            <person name="Mohapatra T."/>
            <person name="Singh N.K."/>
            <person name="Messing J."/>
            <person name="Nelson A.B."/>
            <person name="Fuks G."/>
            <person name="Kavchok S."/>
            <person name="Keizer G."/>
            <person name="Linton E."/>
            <person name="Llaca V."/>
            <person name="Song R."/>
            <person name="Tanyolac B."/>
            <person name="Young S."/>
            <person name="Ho-Il K."/>
            <person name="Hahn J.H."/>
            <person name="Sangsakoo G."/>
            <person name="Vanavichit A."/>
            <person name="de Mattos Luiz.A.T."/>
            <person name="Zimmer P.D."/>
            <person name="Malone G."/>
            <person name="Dellagostin O."/>
            <person name="de Oliveira A.C."/>
            <person name="Bevan M."/>
            <person name="Bancroft I."/>
            <person name="Minx P."/>
            <person name="Cordum H."/>
            <person name="Wilson R."/>
            <person name="Cheng Z."/>
            <person name="Jin W."/>
            <person name="Jiang J."/>
            <person name="Leong S.A."/>
            <person name="Iwama H."/>
            <person name="Gojobori T."/>
            <person name="Itoh T."/>
            <person name="Niimura Y."/>
            <person name="Fujii Y."/>
            <person name="Habara T."/>
            <person name="Sakai H."/>
            <person name="Sato Y."/>
            <person name="Wilson G."/>
            <person name="Kumar K."/>
            <person name="McCouch S."/>
            <person name="Juretic N."/>
            <person name="Hoen D."/>
            <person name="Wright S."/>
            <person name="Bruskiewich R."/>
            <person name="Bureau T."/>
            <person name="Miyao A."/>
            <person name="Hirochika H."/>
            <person name="Nishikawa T."/>
            <person name="Kadowaki K."/>
            <person name="Sugiura M."/>
            <person name="Burr B."/>
            <person name="Sasaki T."/>
        </authorList>
    </citation>
    <scope>NUCLEOTIDE SEQUENCE [LARGE SCALE GENOMIC DNA]</scope>
    <source>
        <strain evidence="3">cv. Nipponbare</strain>
    </source>
</reference>
<dbReference type="InParanoid" id="A0A0P0VNB8"/>
<reference evidence="2 3" key="3">
    <citation type="journal article" date="2013" name="Rice">
        <title>Improvement of the Oryza sativa Nipponbare reference genome using next generation sequence and optical map data.</title>
        <authorList>
            <person name="Kawahara Y."/>
            <person name="de la Bastide M."/>
            <person name="Hamilton J.P."/>
            <person name="Kanamori H."/>
            <person name="McCombie W.R."/>
            <person name="Ouyang S."/>
            <person name="Schwartz D.C."/>
            <person name="Tanaka T."/>
            <person name="Wu J."/>
            <person name="Zhou S."/>
            <person name="Childs K.L."/>
            <person name="Davidson R.M."/>
            <person name="Lin H."/>
            <person name="Quesada-Ocampo L."/>
            <person name="Vaillancourt B."/>
            <person name="Sakai H."/>
            <person name="Lee S.S."/>
            <person name="Kim J."/>
            <person name="Numa H."/>
            <person name="Itoh T."/>
            <person name="Buell C.R."/>
            <person name="Matsumoto T."/>
        </authorList>
    </citation>
    <scope>NUCLEOTIDE SEQUENCE [LARGE SCALE GENOMIC DNA]</scope>
    <source>
        <strain evidence="3">cv. Nipponbare</strain>
    </source>
</reference>
<evidence type="ECO:0000256" key="1">
    <source>
        <dbReference type="SAM" id="MobiDB-lite"/>
    </source>
</evidence>
<feature type="non-terminal residue" evidence="2">
    <location>
        <position position="336"/>
    </location>
</feature>
<name>A0A0P0VNB8_ORYSJ</name>
<proteinExistence type="predicted"/>
<keyword evidence="3" id="KW-1185">Reference proteome</keyword>
<reference evidence="2 3" key="2">
    <citation type="journal article" date="2013" name="Plant Cell Physiol.">
        <title>Rice Annotation Project Database (RAP-DB): an integrative and interactive database for rice genomics.</title>
        <authorList>
            <person name="Sakai H."/>
            <person name="Lee S.S."/>
            <person name="Tanaka T."/>
            <person name="Numa H."/>
            <person name="Kim J."/>
            <person name="Kawahara Y."/>
            <person name="Wakimoto H."/>
            <person name="Yang C.C."/>
            <person name="Iwamoto M."/>
            <person name="Abe T."/>
            <person name="Yamada Y."/>
            <person name="Muto A."/>
            <person name="Inokuchi H."/>
            <person name="Ikemura T."/>
            <person name="Matsumoto T."/>
            <person name="Sasaki T."/>
            <person name="Itoh T."/>
        </authorList>
    </citation>
    <scope>NUCLEOTIDE SEQUENCE [LARGE SCALE GENOMIC DNA]</scope>
    <source>
        <strain evidence="3">cv. Nipponbare</strain>
    </source>
</reference>
<gene>
    <name evidence="2" type="ordered locus">Os02g0697550</name>
    <name evidence="2" type="ORF">OSNPB_020697550</name>
</gene>
<evidence type="ECO:0000313" key="2">
    <source>
        <dbReference type="EMBL" id="BAS80429.1"/>
    </source>
</evidence>
<organism evidence="2 3">
    <name type="scientific">Oryza sativa subsp. japonica</name>
    <name type="common">Rice</name>
    <dbReference type="NCBI Taxonomy" id="39947"/>
    <lineage>
        <taxon>Eukaryota</taxon>
        <taxon>Viridiplantae</taxon>
        <taxon>Streptophyta</taxon>
        <taxon>Embryophyta</taxon>
        <taxon>Tracheophyta</taxon>
        <taxon>Spermatophyta</taxon>
        <taxon>Magnoliopsida</taxon>
        <taxon>Liliopsida</taxon>
        <taxon>Poales</taxon>
        <taxon>Poaceae</taxon>
        <taxon>BOP clade</taxon>
        <taxon>Oryzoideae</taxon>
        <taxon>Oryzeae</taxon>
        <taxon>Oryzinae</taxon>
        <taxon>Oryza</taxon>
        <taxon>Oryza sativa</taxon>
    </lineage>
</organism>
<dbReference type="PaxDb" id="39947-A0A0P0VNB8"/>
<evidence type="ECO:0000313" key="3">
    <source>
        <dbReference type="Proteomes" id="UP000059680"/>
    </source>
</evidence>
<accession>A0A0P0VNB8</accession>
<sequence>SPVVSAAACAALEAVEPVPVPDDDLPPEDLRDERAVRVALLAHPEVGDDPHRRPLRRAEQAERHGQLLAVRRDHAPLLLLACVQRQLRRVGRVPLEPELPLHLVQHLVDVVRPRVRPVLRHEPVRRAVHLDGAVPGGLREAPVHRLRPARRGGVPVVGPGVHVGEDYVVAGVGGAEALQLLQRALGELQVAVDAARVEQAPPRRVRRPRGHAPDERARVVQPPRSRHEVHHAAVVLRVGCQLVLQPHPVEAAEPFLEEAGAAAGVQHADVHGGVGPVALPDHRVEHLQRLTPVAVQCQAGHHGAVRPRVLVVHRVEHRRRVLDAAALGVHVHQGRA</sequence>
<dbReference type="Proteomes" id="UP000059680">
    <property type="component" value="Chromosome 2"/>
</dbReference>
<dbReference type="EMBL" id="AP014958">
    <property type="protein sequence ID" value="BAS80429.1"/>
    <property type="molecule type" value="Genomic_DNA"/>
</dbReference>
<feature type="non-terminal residue" evidence="2">
    <location>
        <position position="1"/>
    </location>
</feature>
<dbReference type="eggNOG" id="ENOG502R7GP">
    <property type="taxonomic scope" value="Eukaryota"/>
</dbReference>
<feature type="region of interest" description="Disordered" evidence="1">
    <location>
        <begin position="199"/>
        <end position="226"/>
    </location>
</feature>
<dbReference type="OMA" id="GRWHSEQ"/>
<dbReference type="AlphaFoldDB" id="A0A0P0VNB8"/>
<protein>
    <submittedName>
        <fullName evidence="2">Os02g0697550 protein</fullName>
    </submittedName>
</protein>